<dbReference type="EMBL" id="BNDW01000102">
    <property type="protein sequence ID" value="GHI25987.1"/>
    <property type="molecule type" value="Genomic_DNA"/>
</dbReference>
<name>A0ABQ3PLV9_9ACTN</name>
<dbReference type="Proteomes" id="UP001052739">
    <property type="component" value="Unassembled WGS sequence"/>
</dbReference>
<evidence type="ECO:0000313" key="2">
    <source>
        <dbReference type="Proteomes" id="UP001052739"/>
    </source>
</evidence>
<organism evidence="1 2">
    <name type="scientific">Streptomyces hydrogenans</name>
    <dbReference type="NCBI Taxonomy" id="1873719"/>
    <lineage>
        <taxon>Bacteria</taxon>
        <taxon>Bacillati</taxon>
        <taxon>Actinomycetota</taxon>
        <taxon>Actinomycetes</taxon>
        <taxon>Kitasatosporales</taxon>
        <taxon>Streptomycetaceae</taxon>
        <taxon>Streptomyces</taxon>
    </lineage>
</organism>
<proteinExistence type="predicted"/>
<sequence length="362" mass="39485">MGEHIPVRAGRDRWWNRRMRSSDGPATAAVETVVDRGRFPDAATPWDDGRWRRETLGWAEEVLAEHGLAETGAREVRVRPWSVLIRFRTGDGGRDAVWLKAGAPSNAFEAGLAGALAAWVPEHVMTPLAVDAGRGRVLLPDGGPLFRGLLDEGAAGPEAWTAALGRYADLQRRLVPYADRLVGLGVPRARTRDLPDAFDALVADNPLLDAAERAALLRRRPRLVELCAELDAFGLPDTLDHCDLHDGQVLAPAPGRFTFFDWGDASVAHPFGSLLIPVRAVRERYGPEHVAPMVDAYLERWSGLGPSAPELRRAAALAVRLAALGRAGTWFRLFPGTPLADSHDSSAYWLRELFGAEDLTAV</sequence>
<dbReference type="InterPro" id="IPR011009">
    <property type="entry name" value="Kinase-like_dom_sf"/>
</dbReference>
<gene>
    <name evidence="1" type="ORF">Shyd_73580</name>
</gene>
<protein>
    <submittedName>
        <fullName evidence="1">Phosphotransferase</fullName>
    </submittedName>
</protein>
<dbReference type="SUPFAM" id="SSF56112">
    <property type="entry name" value="Protein kinase-like (PK-like)"/>
    <property type="match status" value="1"/>
</dbReference>
<accession>A0ABQ3PLV9</accession>
<reference evidence="1" key="1">
    <citation type="submission" date="2024-05" db="EMBL/GenBank/DDBJ databases">
        <title>Whole genome shotgun sequence of Streptomyces hydrogenans NBRC 13475.</title>
        <authorList>
            <person name="Komaki H."/>
            <person name="Tamura T."/>
        </authorList>
    </citation>
    <scope>NUCLEOTIDE SEQUENCE</scope>
    <source>
        <strain evidence="1">NBRC 13475</strain>
    </source>
</reference>
<keyword evidence="2" id="KW-1185">Reference proteome</keyword>
<evidence type="ECO:0000313" key="1">
    <source>
        <dbReference type="EMBL" id="GHI25987.1"/>
    </source>
</evidence>
<comment type="caution">
    <text evidence="1">The sequence shown here is derived from an EMBL/GenBank/DDBJ whole genome shotgun (WGS) entry which is preliminary data.</text>
</comment>